<sequence>PNPSNSIILTARESKLIKDIDEVNYTFLTVEEVQTIVLDPNWVKL</sequence>
<reference evidence="1" key="1">
    <citation type="journal article" date="2014" name="Front. Microbiol.">
        <title>High frequency of phylogenetically diverse reductive dehalogenase-homologous genes in deep subseafloor sedimentary metagenomes.</title>
        <authorList>
            <person name="Kawai M."/>
            <person name="Futagami T."/>
            <person name="Toyoda A."/>
            <person name="Takaki Y."/>
            <person name="Nishi S."/>
            <person name="Hori S."/>
            <person name="Arai W."/>
            <person name="Tsubouchi T."/>
            <person name="Morono Y."/>
            <person name="Uchiyama I."/>
            <person name="Ito T."/>
            <person name="Fujiyama A."/>
            <person name="Inagaki F."/>
            <person name="Takami H."/>
        </authorList>
    </citation>
    <scope>NUCLEOTIDE SEQUENCE</scope>
    <source>
        <strain evidence="1">Expedition CK06-06</strain>
    </source>
</reference>
<feature type="non-terminal residue" evidence="1">
    <location>
        <position position="1"/>
    </location>
</feature>
<evidence type="ECO:0000313" key="1">
    <source>
        <dbReference type="EMBL" id="GAI27429.1"/>
    </source>
</evidence>
<gene>
    <name evidence="1" type="ORF">S06H3_24747</name>
</gene>
<accession>X1P919</accession>
<comment type="caution">
    <text evidence="1">The sequence shown here is derived from an EMBL/GenBank/DDBJ whole genome shotgun (WGS) entry which is preliminary data.</text>
</comment>
<dbReference type="AlphaFoldDB" id="X1P919"/>
<proteinExistence type="predicted"/>
<name>X1P919_9ZZZZ</name>
<dbReference type="EMBL" id="BARV01013909">
    <property type="protein sequence ID" value="GAI27429.1"/>
    <property type="molecule type" value="Genomic_DNA"/>
</dbReference>
<organism evidence="1">
    <name type="scientific">marine sediment metagenome</name>
    <dbReference type="NCBI Taxonomy" id="412755"/>
    <lineage>
        <taxon>unclassified sequences</taxon>
        <taxon>metagenomes</taxon>
        <taxon>ecological metagenomes</taxon>
    </lineage>
</organism>
<protein>
    <submittedName>
        <fullName evidence="1">Uncharacterized protein</fullName>
    </submittedName>
</protein>